<feature type="transmembrane region" description="Helical" evidence="6">
    <location>
        <begin position="231"/>
        <end position="259"/>
    </location>
</feature>
<dbReference type="HOGENOM" id="CLU_012341_3_0_11"/>
<keyword evidence="3 6" id="KW-0812">Transmembrane</keyword>
<dbReference type="OrthoDB" id="3356725at2"/>
<dbReference type="InterPro" id="IPR003838">
    <property type="entry name" value="ABC3_permease_C"/>
</dbReference>
<feature type="domain" description="ABC3 transporter permease C-terminal" evidence="7">
    <location>
        <begin position="325"/>
        <end position="434"/>
    </location>
</feature>
<keyword evidence="2" id="KW-1003">Cell membrane</keyword>
<dbReference type="EMBL" id="CP006272">
    <property type="protein sequence ID" value="AGZ44332.1"/>
    <property type="molecule type" value="Genomic_DNA"/>
</dbReference>
<keyword evidence="9" id="KW-1185">Reference proteome</keyword>
<dbReference type="Proteomes" id="UP000017746">
    <property type="component" value="Chromosome"/>
</dbReference>
<gene>
    <name evidence="8" type="ORF">AFR_30360</name>
</gene>
<comment type="subcellular location">
    <subcellularLocation>
        <location evidence="1">Cell membrane</location>
        <topology evidence="1">Multi-pass membrane protein</topology>
    </subcellularLocation>
</comment>
<feature type="transmembrane region" description="Helical" evidence="6">
    <location>
        <begin position="58"/>
        <end position="78"/>
    </location>
</feature>
<evidence type="ECO:0000256" key="2">
    <source>
        <dbReference type="ARBA" id="ARBA00022475"/>
    </source>
</evidence>
<organism evidence="8 9">
    <name type="scientific">Actinoplanes friuliensis DSM 7358</name>
    <dbReference type="NCBI Taxonomy" id="1246995"/>
    <lineage>
        <taxon>Bacteria</taxon>
        <taxon>Bacillati</taxon>
        <taxon>Actinomycetota</taxon>
        <taxon>Actinomycetes</taxon>
        <taxon>Micromonosporales</taxon>
        <taxon>Micromonosporaceae</taxon>
        <taxon>Actinoplanes</taxon>
    </lineage>
</organism>
<dbReference type="GO" id="GO:0005886">
    <property type="term" value="C:plasma membrane"/>
    <property type="evidence" value="ECO:0007669"/>
    <property type="project" value="UniProtKB-SubCell"/>
</dbReference>
<reference evidence="8 9" key="1">
    <citation type="journal article" date="2014" name="J. Biotechnol.">
        <title>Complete genome sequence of the actinobacterium Actinoplanes friuliensis HAG 010964, producer of the lipopeptide antibiotic friulimycin.</title>
        <authorList>
            <person name="Ruckert C."/>
            <person name="Szczepanowski R."/>
            <person name="Albersmeier A."/>
            <person name="Goesmann A."/>
            <person name="Fischer N."/>
            <person name="Steinkamper A."/>
            <person name="Puhler A."/>
            <person name="Biener R."/>
            <person name="Schwartz D."/>
            <person name="Kalinowski J."/>
        </authorList>
    </citation>
    <scope>NUCLEOTIDE SEQUENCE [LARGE SCALE GENOMIC DNA]</scope>
    <source>
        <strain evidence="8 9">DSM 7358</strain>
    </source>
</reference>
<keyword evidence="5 6" id="KW-0472">Membrane</keyword>
<dbReference type="Pfam" id="PF02687">
    <property type="entry name" value="FtsX"/>
    <property type="match status" value="2"/>
</dbReference>
<feature type="transmembrane region" description="Helical" evidence="6">
    <location>
        <begin position="321"/>
        <end position="342"/>
    </location>
</feature>
<evidence type="ECO:0000256" key="5">
    <source>
        <dbReference type="ARBA" id="ARBA00023136"/>
    </source>
</evidence>
<sequence length="439" mass="44593">MIRQALRRNPWSFLGPATTQFLAAALVAGALAVMTSISRAPLDAATRQAVDDSGLPDMAMVFLMLAIYLSIIIVGVTMNATIAQQARDIALVRAIGATPGRVRRAIATQAAVVAVPATLLGVPLGTVGARAWLDGLVAHGIAPPAITFHAHGGALPIALAVTVGTSVIGALIAAIRPSRVRPAAALAETAAPRRRVGIVRTVVGLVLVCGGIGLSVAIADRSAQVANDLGLFVMLAMCVGAGCLGPALLTVAAPVARLFGDTGRLAADNVLVRARGLSGALVPLTLAVAFAAVKVVSYTTAAHVTGDPGSASDRWLEYSGTGVYTVFAAVAALNTLITMMLARRRDLAVTQLAGGTRRRTLGVVFCEALVVTGTALVVAAGVAVATLLPLLHTALGTWTPWLPPSWLLAGVLGTAALVLAGTWVPAAAALRRPPIEVIG</sequence>
<dbReference type="PATRIC" id="fig|1246995.3.peg.6147"/>
<feature type="transmembrane region" description="Helical" evidence="6">
    <location>
        <begin position="153"/>
        <end position="175"/>
    </location>
</feature>
<dbReference type="PANTHER" id="PTHR30287:SF1">
    <property type="entry name" value="INNER MEMBRANE PROTEIN"/>
    <property type="match status" value="1"/>
</dbReference>
<dbReference type="STRING" id="1246995.AFR_30360"/>
<evidence type="ECO:0000256" key="6">
    <source>
        <dbReference type="SAM" id="Phobius"/>
    </source>
</evidence>
<feature type="domain" description="ABC3 transporter permease C-terminal" evidence="7">
    <location>
        <begin position="60"/>
        <end position="179"/>
    </location>
</feature>
<feature type="transmembrane region" description="Helical" evidence="6">
    <location>
        <begin position="21"/>
        <end position="38"/>
    </location>
</feature>
<dbReference type="PANTHER" id="PTHR30287">
    <property type="entry name" value="MEMBRANE COMPONENT OF PREDICTED ABC SUPERFAMILY METABOLITE UPTAKE TRANSPORTER"/>
    <property type="match status" value="1"/>
</dbReference>
<proteinExistence type="predicted"/>
<keyword evidence="4 6" id="KW-1133">Transmembrane helix</keyword>
<feature type="transmembrane region" description="Helical" evidence="6">
    <location>
        <begin position="363"/>
        <end position="386"/>
    </location>
</feature>
<dbReference type="RefSeq" id="WP_023560669.1">
    <property type="nucleotide sequence ID" value="NC_022657.1"/>
</dbReference>
<feature type="transmembrane region" description="Helical" evidence="6">
    <location>
        <begin position="406"/>
        <end position="430"/>
    </location>
</feature>
<evidence type="ECO:0000256" key="1">
    <source>
        <dbReference type="ARBA" id="ARBA00004651"/>
    </source>
</evidence>
<dbReference type="InterPro" id="IPR038766">
    <property type="entry name" value="Membrane_comp_ABC_pdt"/>
</dbReference>
<feature type="transmembrane region" description="Helical" evidence="6">
    <location>
        <begin position="280"/>
        <end position="301"/>
    </location>
</feature>
<dbReference type="eggNOG" id="COG0577">
    <property type="taxonomic scope" value="Bacteria"/>
</dbReference>
<protein>
    <recommendedName>
        <fullName evidence="7">ABC3 transporter permease C-terminal domain-containing protein</fullName>
    </recommendedName>
</protein>
<dbReference type="AlphaFoldDB" id="U5W5Q0"/>
<feature type="transmembrane region" description="Helical" evidence="6">
    <location>
        <begin position="196"/>
        <end position="219"/>
    </location>
</feature>
<dbReference type="KEGG" id="afs:AFR_30360"/>
<evidence type="ECO:0000313" key="9">
    <source>
        <dbReference type="Proteomes" id="UP000017746"/>
    </source>
</evidence>
<evidence type="ECO:0000259" key="7">
    <source>
        <dbReference type="Pfam" id="PF02687"/>
    </source>
</evidence>
<name>U5W5Q0_9ACTN</name>
<accession>U5W5Q0</accession>
<evidence type="ECO:0000256" key="4">
    <source>
        <dbReference type="ARBA" id="ARBA00022989"/>
    </source>
</evidence>
<evidence type="ECO:0000256" key="3">
    <source>
        <dbReference type="ARBA" id="ARBA00022692"/>
    </source>
</evidence>
<feature type="transmembrane region" description="Helical" evidence="6">
    <location>
        <begin position="110"/>
        <end position="133"/>
    </location>
</feature>
<evidence type="ECO:0000313" key="8">
    <source>
        <dbReference type="EMBL" id="AGZ44332.1"/>
    </source>
</evidence>